<dbReference type="GO" id="GO:0005886">
    <property type="term" value="C:plasma membrane"/>
    <property type="evidence" value="ECO:0007669"/>
    <property type="project" value="UniProtKB-SubCell"/>
</dbReference>
<dbReference type="Proteomes" id="UP000189059">
    <property type="component" value="Unassembled WGS sequence"/>
</dbReference>
<reference evidence="9 10" key="2">
    <citation type="submission" date="2016-12" db="EMBL/GenBank/DDBJ databases">
        <title>Genome sequencing and description of Paenibacillus sp. nov. from high altitude lake in the Indian Trans- Himalayas.</title>
        <authorList>
            <person name="Kiran S."/>
            <person name="Swarnkar M.K."/>
            <person name="Rana A."/>
            <person name="Tewari R."/>
            <person name="Gulati A."/>
        </authorList>
    </citation>
    <scope>NUCLEOTIDE SEQUENCE [LARGE SCALE GENOMIC DNA]</scope>
    <source>
        <strain evidence="9 10">IHBB 9951</strain>
    </source>
</reference>
<dbReference type="InterPro" id="IPR003317">
    <property type="entry name" value="Cyt-d_oxidase_su2"/>
</dbReference>
<dbReference type="EMBL" id="MRVI01000001">
    <property type="protein sequence ID" value="OOC63465.1"/>
    <property type="molecule type" value="Genomic_DNA"/>
</dbReference>
<evidence type="ECO:0000313" key="10">
    <source>
        <dbReference type="Proteomes" id="UP000189059"/>
    </source>
</evidence>
<evidence type="ECO:0000256" key="2">
    <source>
        <dbReference type="ARBA" id="ARBA00007543"/>
    </source>
</evidence>
<evidence type="ECO:0000313" key="9">
    <source>
        <dbReference type="EMBL" id="OOC63465.1"/>
    </source>
</evidence>
<dbReference type="Pfam" id="PF02322">
    <property type="entry name" value="Cyt_bd_oxida_II"/>
    <property type="match status" value="1"/>
</dbReference>
<dbReference type="EMBL" id="CP016809">
    <property type="protein sequence ID" value="ANY74356.1"/>
    <property type="molecule type" value="Genomic_DNA"/>
</dbReference>
<keyword evidence="3" id="KW-1003">Cell membrane</keyword>
<comment type="similarity">
    <text evidence="2">Belongs to the cytochrome ubiquinol oxidase subunit 2 family.</text>
</comment>
<evidence type="ECO:0000256" key="6">
    <source>
        <dbReference type="ARBA" id="ARBA00023136"/>
    </source>
</evidence>
<accession>A0A1B2E2Y5</accession>
<proteinExistence type="inferred from homology"/>
<feature type="transmembrane region" description="Helical" evidence="7">
    <location>
        <begin position="55"/>
        <end position="73"/>
    </location>
</feature>
<evidence type="ECO:0000256" key="7">
    <source>
        <dbReference type="SAM" id="Phobius"/>
    </source>
</evidence>
<comment type="subcellular location">
    <subcellularLocation>
        <location evidence="1">Cell membrane</location>
        <topology evidence="1">Multi-pass membrane protein</topology>
    </subcellularLocation>
</comment>
<feature type="transmembrane region" description="Helical" evidence="7">
    <location>
        <begin position="262"/>
        <end position="280"/>
    </location>
</feature>
<keyword evidence="10" id="KW-1185">Reference proteome</keyword>
<feature type="transmembrane region" description="Helical" evidence="7">
    <location>
        <begin position="166"/>
        <end position="190"/>
    </location>
</feature>
<keyword evidence="4 7" id="KW-0812">Transmembrane</keyword>
<feature type="transmembrane region" description="Helical" evidence="7">
    <location>
        <begin position="236"/>
        <end position="257"/>
    </location>
</feature>
<gene>
    <name evidence="9" type="ORF">BBD40_17340</name>
    <name evidence="8" type="ORF">BBD41_18230</name>
</gene>
<reference evidence="8" key="1">
    <citation type="submission" date="2016-08" db="EMBL/GenBank/DDBJ databases">
        <title>Complete Genome Seqeunce of Paenibacillus sp. nov. IHBB 9852 from high altitute lake of Indian trans-Himalayas.</title>
        <authorList>
            <person name="Kiran S."/>
            <person name="Swarnkar M.K."/>
            <person name="Rana A."/>
            <person name="Tewari R."/>
            <person name="Gulati A."/>
        </authorList>
    </citation>
    <scope>NUCLEOTIDE SEQUENCE [LARGE SCALE GENOMIC DNA]</scope>
    <source>
        <strain evidence="8">IHBB 9852</strain>
    </source>
</reference>
<evidence type="ECO:0000256" key="5">
    <source>
        <dbReference type="ARBA" id="ARBA00022989"/>
    </source>
</evidence>
<name>A0A1B2E2Y5_9BACL</name>
<dbReference type="OrthoDB" id="2416742at2"/>
<dbReference type="KEGG" id="pib:BBD41_18230"/>
<keyword evidence="5 7" id="KW-1133">Transmembrane helix</keyword>
<feature type="transmembrane region" description="Helical" evidence="7">
    <location>
        <begin position="202"/>
        <end position="224"/>
    </location>
</feature>
<feature type="transmembrane region" description="Helical" evidence="7">
    <location>
        <begin position="119"/>
        <end position="141"/>
    </location>
</feature>
<feature type="transmembrane region" description="Helical" evidence="7">
    <location>
        <begin position="79"/>
        <end position="98"/>
    </location>
</feature>
<evidence type="ECO:0000256" key="1">
    <source>
        <dbReference type="ARBA" id="ARBA00004651"/>
    </source>
</evidence>
<feature type="transmembrane region" description="Helical" evidence="7">
    <location>
        <begin position="305"/>
        <end position="331"/>
    </location>
</feature>
<evidence type="ECO:0000256" key="4">
    <source>
        <dbReference type="ARBA" id="ARBA00022692"/>
    </source>
</evidence>
<sequence length="345" mass="38832">MSYAMVAITILWTFLFGYLVVASIDFGAGFFSFYSVLTGHRNKIHNIIQRYLSPVWEVTNVFLIFFVVGLVGFFPDAAFYYGTALLVPGSLALVLLAIRGAYYAYHTYGSQTETRTNKVYMALYGATGLLIPAALSTILAISEGGIIDKVDGKVVLHWYSFFTNPYTWSVIILALVSVLYISAMFLTYYAQRAGDEVAFGIVRGYALAWSGPTILASLFAFFQINHQNPVHFQNMLNMAWMFIASFLCFCIAVYLVWKKIKLGLAFVMVMLQFAFAWYGYGRSHLPYILYDYIHVHESITNDTMAVALITAFLLGLCVLIPSLILLMRLFLFDANYIRGKSAKRG</sequence>
<feature type="transmembrane region" description="Helical" evidence="7">
    <location>
        <begin position="6"/>
        <end position="34"/>
    </location>
</feature>
<dbReference type="AlphaFoldDB" id="A0A1B2E2Y5"/>
<organism evidence="8">
    <name type="scientific">Paenibacillus ihbetae</name>
    <dbReference type="NCBI Taxonomy" id="1870820"/>
    <lineage>
        <taxon>Bacteria</taxon>
        <taxon>Bacillati</taxon>
        <taxon>Bacillota</taxon>
        <taxon>Bacilli</taxon>
        <taxon>Bacillales</taxon>
        <taxon>Paenibacillaceae</taxon>
        <taxon>Paenibacillus</taxon>
    </lineage>
</organism>
<protein>
    <submittedName>
        <fullName evidence="8">Cytochrome D ubiquinol oxidase subunit II</fullName>
    </submittedName>
</protein>
<dbReference type="RefSeq" id="WP_077568177.1">
    <property type="nucleotide sequence ID" value="NZ_CP016809.1"/>
</dbReference>
<keyword evidence="6 7" id="KW-0472">Membrane</keyword>
<evidence type="ECO:0000256" key="3">
    <source>
        <dbReference type="ARBA" id="ARBA00022475"/>
    </source>
</evidence>
<evidence type="ECO:0000313" key="8">
    <source>
        <dbReference type="EMBL" id="ANY74356.1"/>
    </source>
</evidence>